<proteinExistence type="predicted"/>
<dbReference type="EMBL" id="WNWW01000352">
    <property type="protein sequence ID" value="KAF3425881.1"/>
    <property type="molecule type" value="Genomic_DNA"/>
</dbReference>
<gene>
    <name evidence="2" type="ORF">E2986_10715</name>
</gene>
<comment type="caution">
    <text evidence="2">The sequence shown here is derived from an EMBL/GenBank/DDBJ whole genome shotgun (WGS) entry which is preliminary data.</text>
</comment>
<feature type="compositionally biased region" description="Basic and acidic residues" evidence="1">
    <location>
        <begin position="330"/>
        <end position="339"/>
    </location>
</feature>
<protein>
    <submittedName>
        <fullName evidence="2">Uncharacterized protein</fullName>
    </submittedName>
</protein>
<name>A0A833RYC3_9HYME</name>
<evidence type="ECO:0000313" key="3">
    <source>
        <dbReference type="Proteomes" id="UP000655588"/>
    </source>
</evidence>
<evidence type="ECO:0000256" key="1">
    <source>
        <dbReference type="SAM" id="MobiDB-lite"/>
    </source>
</evidence>
<accession>A0A833RYC3</accession>
<sequence length="385" mass="43092">MTKLLHTIGALLLNAFGLQIFRTCFANAVEDEECGSLLSGPPFSSVFFSIATAFILEFASACIWTPIDVLLSTTLPSYICHTLRQLGFDGAAVSFLADKSLTTVLTYTVAIAFLLLTLHVVDAVDYAVLRDCGTMCFLTHVQEKLWARMQREFPFFVEAAKGSCRCKVRGKRRSKSRGNSGIYFVRTEMQSTNGIDNIVSGIAPYVIRHCRSGVNYVLFDKQYMKQFLKTQCQQEDSLYSSRISHLLIACTAHGLVYVYPTDALLLPYEGSRRISSACTCHEGSNDSPQMYKIRTEFIKSDFYTLVENLFDSIPPGINPSGSISITRSHHEEVTTHEIRPGPNPNHPPLHSDNSTFLRNAEILFYLARGYEQRRQTSHSSISNST</sequence>
<evidence type="ECO:0000313" key="2">
    <source>
        <dbReference type="EMBL" id="KAF3425881.1"/>
    </source>
</evidence>
<feature type="region of interest" description="Disordered" evidence="1">
    <location>
        <begin position="330"/>
        <end position="352"/>
    </location>
</feature>
<reference evidence="2" key="1">
    <citation type="submission" date="2019-11" db="EMBL/GenBank/DDBJ databases">
        <title>The nuclear and mitochondrial genomes of Frieseomelitta varia - a highly eusocial stingless bee (Meliponini) with a permanently sterile worker caste.</title>
        <authorList>
            <person name="Freitas F.C.P."/>
            <person name="Lourenco A.P."/>
            <person name="Nunes F.M.F."/>
            <person name="Paschoal A.R."/>
            <person name="Abreu F.C.P."/>
            <person name="Barbin F.O."/>
            <person name="Bataglia L."/>
            <person name="Cardoso-Junior C.A.M."/>
            <person name="Cervoni M.S."/>
            <person name="Silva S.R."/>
            <person name="Dalarmi F."/>
            <person name="Del Lama M.A."/>
            <person name="Depintor T.S."/>
            <person name="Ferreira K.M."/>
            <person name="Goria P.S."/>
            <person name="Jaskot M.C."/>
            <person name="Lago D.C."/>
            <person name="Luna-Lucena D."/>
            <person name="Moda L.M."/>
            <person name="Nascimento L."/>
            <person name="Pedrino M."/>
            <person name="Rabico F.O."/>
            <person name="Sanches F.C."/>
            <person name="Santos D.E."/>
            <person name="Santos C.G."/>
            <person name="Vieira J."/>
            <person name="Lopes T.F."/>
            <person name="Barchuk A.R."/>
            <person name="Hartfelder K."/>
            <person name="Simoes Z.L.P."/>
            <person name="Bitondi M.M.G."/>
            <person name="Pinheiro D.G."/>
        </authorList>
    </citation>
    <scope>NUCLEOTIDE SEQUENCE</scope>
    <source>
        <strain evidence="2">USP_RPSP 00005682</strain>
        <tissue evidence="2">Whole individual</tissue>
    </source>
</reference>
<keyword evidence="3" id="KW-1185">Reference proteome</keyword>
<dbReference type="Proteomes" id="UP000655588">
    <property type="component" value="Unassembled WGS sequence"/>
</dbReference>
<dbReference type="AlphaFoldDB" id="A0A833RYC3"/>
<organism evidence="2 3">
    <name type="scientific">Frieseomelitta varia</name>
    <dbReference type="NCBI Taxonomy" id="561572"/>
    <lineage>
        <taxon>Eukaryota</taxon>
        <taxon>Metazoa</taxon>
        <taxon>Ecdysozoa</taxon>
        <taxon>Arthropoda</taxon>
        <taxon>Hexapoda</taxon>
        <taxon>Insecta</taxon>
        <taxon>Pterygota</taxon>
        <taxon>Neoptera</taxon>
        <taxon>Endopterygota</taxon>
        <taxon>Hymenoptera</taxon>
        <taxon>Apocrita</taxon>
        <taxon>Aculeata</taxon>
        <taxon>Apoidea</taxon>
        <taxon>Anthophila</taxon>
        <taxon>Apidae</taxon>
        <taxon>Frieseomelitta</taxon>
    </lineage>
</organism>